<evidence type="ECO:0000256" key="2">
    <source>
        <dbReference type="SAM" id="MobiDB-lite"/>
    </source>
</evidence>
<organism evidence="3">
    <name type="scientific">marine sediment metagenome</name>
    <dbReference type="NCBI Taxonomy" id="412755"/>
    <lineage>
        <taxon>unclassified sequences</taxon>
        <taxon>metagenomes</taxon>
        <taxon>ecological metagenomes</taxon>
    </lineage>
</organism>
<feature type="coiled-coil region" evidence="1">
    <location>
        <begin position="5"/>
        <end position="39"/>
    </location>
</feature>
<gene>
    <name evidence="3" type="ORF">LCGC14_3127340</name>
</gene>
<dbReference type="AlphaFoldDB" id="A0A0F8WPG7"/>
<evidence type="ECO:0000313" key="3">
    <source>
        <dbReference type="EMBL" id="KKK50205.1"/>
    </source>
</evidence>
<keyword evidence="1" id="KW-0175">Coiled coil</keyword>
<reference evidence="3" key="1">
    <citation type="journal article" date="2015" name="Nature">
        <title>Complex archaea that bridge the gap between prokaryotes and eukaryotes.</title>
        <authorList>
            <person name="Spang A."/>
            <person name="Saw J.H."/>
            <person name="Jorgensen S.L."/>
            <person name="Zaremba-Niedzwiedzka K."/>
            <person name="Martijn J."/>
            <person name="Lind A.E."/>
            <person name="van Eijk R."/>
            <person name="Schleper C."/>
            <person name="Guy L."/>
            <person name="Ettema T.J."/>
        </authorList>
    </citation>
    <scope>NUCLEOTIDE SEQUENCE</scope>
</reference>
<proteinExistence type="predicted"/>
<feature type="compositionally biased region" description="Gly residues" evidence="2">
    <location>
        <begin position="142"/>
        <end position="158"/>
    </location>
</feature>
<dbReference type="EMBL" id="LAZR01068138">
    <property type="protein sequence ID" value="KKK50205.1"/>
    <property type="molecule type" value="Genomic_DNA"/>
</dbReference>
<accession>A0A0F8WPG7</accession>
<name>A0A0F8WPG7_9ZZZZ</name>
<sequence>MPVDMDNVEKQVKELGEDVRSKLARLAQAEEELKVERTNKIFISNALSQAMEVIKVKHSDSFKYLDSEGNEITENQWEDALNIENLTPLEEVKLLFERLETLWHKLLQQGYEEFSLSGTPHLIESETGMVIGPFPGISPGIRSGGESSGGSSGGGGGG</sequence>
<evidence type="ECO:0000256" key="1">
    <source>
        <dbReference type="SAM" id="Coils"/>
    </source>
</evidence>
<comment type="caution">
    <text evidence="3">The sequence shown here is derived from an EMBL/GenBank/DDBJ whole genome shotgun (WGS) entry which is preliminary data.</text>
</comment>
<feature type="region of interest" description="Disordered" evidence="2">
    <location>
        <begin position="134"/>
        <end position="158"/>
    </location>
</feature>
<protein>
    <submittedName>
        <fullName evidence="3">Uncharacterized protein</fullName>
    </submittedName>
</protein>